<accession>A0AAV2RTS4</accession>
<dbReference type="AlphaFoldDB" id="A0AAV2RTS4"/>
<feature type="region of interest" description="Disordered" evidence="1">
    <location>
        <begin position="152"/>
        <end position="178"/>
    </location>
</feature>
<sequence>MMEYPQGFDGNDDSILSGPGIGQGPKIAVRDLVYDMDGPQATSTVEPKASRMDVMQAYLKNLDSDELERQLLQKAKERKLPVAKNKPTERESFDPELSAISLINIDGMSGLSGSMLMDINNKASLGGILPDGIPQSLLSNEKYDIDGVIEKRSEQETEDMSYYDLSEGELDEDAHEPKGLGEQYLMNVSEKMRDNEVMDPSFELSNTQPSK</sequence>
<feature type="region of interest" description="Disordered" evidence="1">
    <location>
        <begin position="191"/>
        <end position="211"/>
    </location>
</feature>
<protein>
    <submittedName>
        <fullName evidence="2">Uncharacterized protein</fullName>
    </submittedName>
</protein>
<comment type="caution">
    <text evidence="2">The sequence shown here is derived from an EMBL/GenBank/DDBJ whole genome shotgun (WGS) entry which is preliminary data.</text>
</comment>
<organism evidence="2 3">
    <name type="scientific">Meganyctiphanes norvegica</name>
    <name type="common">Northern krill</name>
    <name type="synonym">Thysanopoda norvegica</name>
    <dbReference type="NCBI Taxonomy" id="48144"/>
    <lineage>
        <taxon>Eukaryota</taxon>
        <taxon>Metazoa</taxon>
        <taxon>Ecdysozoa</taxon>
        <taxon>Arthropoda</taxon>
        <taxon>Crustacea</taxon>
        <taxon>Multicrustacea</taxon>
        <taxon>Malacostraca</taxon>
        <taxon>Eumalacostraca</taxon>
        <taxon>Eucarida</taxon>
        <taxon>Euphausiacea</taxon>
        <taxon>Euphausiidae</taxon>
        <taxon>Meganyctiphanes</taxon>
    </lineage>
</organism>
<keyword evidence="3" id="KW-1185">Reference proteome</keyword>
<feature type="non-terminal residue" evidence="2">
    <location>
        <position position="211"/>
    </location>
</feature>
<gene>
    <name evidence="2" type="ORF">MNOR_LOCUS29286</name>
</gene>
<dbReference type="EMBL" id="CAXKWB010033648">
    <property type="protein sequence ID" value="CAL4143429.1"/>
    <property type="molecule type" value="Genomic_DNA"/>
</dbReference>
<evidence type="ECO:0000313" key="3">
    <source>
        <dbReference type="Proteomes" id="UP001497623"/>
    </source>
</evidence>
<evidence type="ECO:0000256" key="1">
    <source>
        <dbReference type="SAM" id="MobiDB-lite"/>
    </source>
</evidence>
<proteinExistence type="predicted"/>
<name>A0AAV2RTS4_MEGNR</name>
<evidence type="ECO:0000313" key="2">
    <source>
        <dbReference type="EMBL" id="CAL4143429.1"/>
    </source>
</evidence>
<feature type="compositionally biased region" description="Acidic residues" evidence="1">
    <location>
        <begin position="156"/>
        <end position="174"/>
    </location>
</feature>
<reference evidence="2 3" key="1">
    <citation type="submission" date="2024-05" db="EMBL/GenBank/DDBJ databases">
        <authorList>
            <person name="Wallberg A."/>
        </authorList>
    </citation>
    <scope>NUCLEOTIDE SEQUENCE [LARGE SCALE GENOMIC DNA]</scope>
</reference>
<dbReference type="Proteomes" id="UP001497623">
    <property type="component" value="Unassembled WGS sequence"/>
</dbReference>